<comment type="function">
    <text evidence="8">Involved in pre-mRNA splicing. Facilitates the cooperative formation of U2/U6 helix II in association with stem II in the spliceosome. Binds to RNA.</text>
</comment>
<dbReference type="PROSITE" id="PS50102">
    <property type="entry name" value="RRM"/>
    <property type="match status" value="1"/>
</dbReference>
<dbReference type="PANTHER" id="PTHR14089">
    <property type="entry name" value="PRE-MRNA-SPLICING FACTOR RBM22"/>
    <property type="match status" value="1"/>
</dbReference>
<evidence type="ECO:0000259" key="11">
    <source>
        <dbReference type="PROSITE" id="PS50102"/>
    </source>
</evidence>
<comment type="similarity">
    <text evidence="2">Belongs to the SLT11 family.</text>
</comment>
<dbReference type="Proteomes" id="UP000447873">
    <property type="component" value="Unassembled WGS sequence"/>
</dbReference>
<dbReference type="OrthoDB" id="10259600at2759"/>
<keyword evidence="6" id="KW-0508">mRNA splicing</keyword>
<evidence type="ECO:0000256" key="4">
    <source>
        <dbReference type="ARBA" id="ARBA00022728"/>
    </source>
</evidence>
<keyword evidence="4" id="KW-0747">Spliceosome</keyword>
<protein>
    <submittedName>
        <fullName evidence="12">Pre-mRNA-splicing factor slt11</fullName>
    </submittedName>
</protein>
<dbReference type="CDD" id="cd12265">
    <property type="entry name" value="RRM_SLT11"/>
    <property type="match status" value="1"/>
</dbReference>
<dbReference type="EMBL" id="WNWR01000033">
    <property type="protein sequence ID" value="KAE9993281.1"/>
    <property type="molecule type" value="Genomic_DNA"/>
</dbReference>
<evidence type="ECO:0000313" key="12">
    <source>
        <dbReference type="EMBL" id="KAE9966819.1"/>
    </source>
</evidence>
<dbReference type="FunFam" id="3.30.70.330:FF:000396">
    <property type="entry name" value="Putative Pre-mRNA-splicing factor slt11"/>
    <property type="match status" value="1"/>
</dbReference>
<dbReference type="InterPro" id="IPR012677">
    <property type="entry name" value="Nucleotide-bd_a/b_plait_sf"/>
</dbReference>
<dbReference type="InterPro" id="IPR048995">
    <property type="entry name" value="STL11/RBM22-like_N"/>
</dbReference>
<keyword evidence="16" id="KW-1185">Reference proteome</keyword>
<name>A0A8H3Z642_VENIN</name>
<reference evidence="13 15" key="1">
    <citation type="submission" date="2018-12" db="EMBL/GenBank/DDBJ databases">
        <title>Venturia inaequalis Genome Resource.</title>
        <authorList>
            <person name="Lichtner F.J."/>
        </authorList>
    </citation>
    <scope>NUCLEOTIDE SEQUENCE [LARGE SCALE GENOMIC DNA]</scope>
    <source>
        <strain evidence="13 15">120213</strain>
        <strain evidence="12">Bline_iso_100314</strain>
        <strain evidence="14 16">DMI_063113</strain>
    </source>
</reference>
<evidence type="ECO:0000256" key="2">
    <source>
        <dbReference type="ARBA" id="ARBA00007781"/>
    </source>
</evidence>
<dbReference type="PANTHER" id="PTHR14089:SF6">
    <property type="entry name" value="PRE-MRNA-SPLICING FACTOR RBM22"/>
    <property type="match status" value="1"/>
</dbReference>
<dbReference type="SMART" id="SM00360">
    <property type="entry name" value="RRM"/>
    <property type="match status" value="1"/>
</dbReference>
<evidence type="ECO:0000256" key="8">
    <source>
        <dbReference type="ARBA" id="ARBA00025609"/>
    </source>
</evidence>
<dbReference type="GO" id="GO:0006397">
    <property type="term" value="P:mRNA processing"/>
    <property type="evidence" value="ECO:0007669"/>
    <property type="project" value="UniProtKB-KW"/>
</dbReference>
<keyword evidence="7" id="KW-0539">Nucleus</keyword>
<evidence type="ECO:0000313" key="15">
    <source>
        <dbReference type="Proteomes" id="UP000447873"/>
    </source>
</evidence>
<evidence type="ECO:0000313" key="14">
    <source>
        <dbReference type="EMBL" id="KAE9993281.1"/>
    </source>
</evidence>
<feature type="region of interest" description="Disordered" evidence="10">
    <location>
        <begin position="363"/>
        <end position="383"/>
    </location>
</feature>
<dbReference type="GO" id="GO:0071006">
    <property type="term" value="C:U2-type catalytic step 1 spliceosome"/>
    <property type="evidence" value="ECO:0007669"/>
    <property type="project" value="TreeGrafter"/>
</dbReference>
<feature type="compositionally biased region" description="Gly residues" evidence="10">
    <location>
        <begin position="205"/>
        <end position="217"/>
    </location>
</feature>
<evidence type="ECO:0000256" key="10">
    <source>
        <dbReference type="SAM" id="MobiDB-lite"/>
    </source>
</evidence>
<evidence type="ECO:0000256" key="1">
    <source>
        <dbReference type="ARBA" id="ARBA00004123"/>
    </source>
</evidence>
<dbReference type="InterPro" id="IPR039171">
    <property type="entry name" value="Cwc2/Slt11"/>
</dbReference>
<dbReference type="Pfam" id="PF00076">
    <property type="entry name" value="RRM_1"/>
    <property type="match status" value="1"/>
</dbReference>
<dbReference type="Proteomes" id="UP000433883">
    <property type="component" value="Unassembled WGS sequence"/>
</dbReference>
<dbReference type="EMBL" id="WNWS01000049">
    <property type="protein sequence ID" value="KAE9984548.1"/>
    <property type="molecule type" value="Genomic_DNA"/>
</dbReference>
<gene>
    <name evidence="12" type="primary">SLT11</name>
    <name evidence="12" type="ORF">BLS_006792</name>
    <name evidence="14" type="ORF">EG327_005692</name>
    <name evidence="13" type="ORF">EG328_008576</name>
</gene>
<keyword evidence="5 9" id="KW-0694">RNA-binding</keyword>
<dbReference type="GO" id="GO:0008380">
    <property type="term" value="P:RNA splicing"/>
    <property type="evidence" value="ECO:0007669"/>
    <property type="project" value="UniProtKB-KW"/>
</dbReference>
<dbReference type="InterPro" id="IPR000504">
    <property type="entry name" value="RRM_dom"/>
</dbReference>
<dbReference type="AlphaFoldDB" id="A0A8H3Z642"/>
<comment type="caution">
    <text evidence="13">The sequence shown here is derived from an EMBL/GenBank/DDBJ whole genome shotgun (WGS) entry which is preliminary data.</text>
</comment>
<evidence type="ECO:0000256" key="9">
    <source>
        <dbReference type="PROSITE-ProRule" id="PRU00176"/>
    </source>
</evidence>
<dbReference type="Gene3D" id="3.30.70.330">
    <property type="match status" value="1"/>
</dbReference>
<dbReference type="Pfam" id="PF21369">
    <property type="entry name" value="STL11_N"/>
    <property type="match status" value="1"/>
</dbReference>
<accession>A0A8H3Z642</accession>
<feature type="region of interest" description="Disordered" evidence="10">
    <location>
        <begin position="161"/>
        <end position="239"/>
    </location>
</feature>
<feature type="domain" description="RRM" evidence="11">
    <location>
        <begin position="243"/>
        <end position="316"/>
    </location>
</feature>
<proteinExistence type="inferred from homology"/>
<dbReference type="EMBL" id="WNWQ01000505">
    <property type="protein sequence ID" value="KAE9966819.1"/>
    <property type="molecule type" value="Genomic_DNA"/>
</dbReference>
<dbReference type="Proteomes" id="UP000490939">
    <property type="component" value="Unassembled WGS sequence"/>
</dbReference>
<evidence type="ECO:0000313" key="16">
    <source>
        <dbReference type="Proteomes" id="UP000490939"/>
    </source>
</evidence>
<sequence length="383" mass="41888">MPPGAQIKQDLNRSGWETTDFPSVCETCLSDNPFVQMLKENHGAECNICSRPFTVFRWKTDRTSRQKRTMICLTCARLKNCCQCCMLDLSFGLPIVVRDAALKMVAPGPQSDINKQFYAQQNEKNIEMGIGVHEEYAKTDEKAHELLRRLANSEPYYKKQRRLELEGEEEASTAGGMQKALPPAGNGPVRPRDSKTAGAVAMRGGARGGRGGGGSRGGRVFPGTAQLAPRPEDIRPPQDPNITSLFVTGVEDDLPEHELRTFFSKFGTLRSVICSHRSHCAFMNYQTREGAETAAEACQGKAVVKGVPLRVQWGKPKPLDTMDRDKRMEYAREGRTIAGPKRALPASAAPNLLEAPAVDELDGLVAPAPPGSEDVEYASLAGN</sequence>
<dbReference type="GO" id="GO:0036002">
    <property type="term" value="F:pre-mRNA binding"/>
    <property type="evidence" value="ECO:0007669"/>
    <property type="project" value="TreeGrafter"/>
</dbReference>
<evidence type="ECO:0000256" key="5">
    <source>
        <dbReference type="ARBA" id="ARBA00022884"/>
    </source>
</evidence>
<dbReference type="InterPro" id="IPR035979">
    <property type="entry name" value="RBD_domain_sf"/>
</dbReference>
<evidence type="ECO:0000256" key="3">
    <source>
        <dbReference type="ARBA" id="ARBA00022664"/>
    </source>
</evidence>
<evidence type="ECO:0000256" key="6">
    <source>
        <dbReference type="ARBA" id="ARBA00023187"/>
    </source>
</evidence>
<evidence type="ECO:0000256" key="7">
    <source>
        <dbReference type="ARBA" id="ARBA00023242"/>
    </source>
</evidence>
<dbReference type="GO" id="GO:0000974">
    <property type="term" value="C:Prp19 complex"/>
    <property type="evidence" value="ECO:0007669"/>
    <property type="project" value="TreeGrafter"/>
</dbReference>
<dbReference type="GO" id="GO:0017070">
    <property type="term" value="F:U6 snRNA binding"/>
    <property type="evidence" value="ECO:0007669"/>
    <property type="project" value="TreeGrafter"/>
</dbReference>
<dbReference type="GO" id="GO:0071007">
    <property type="term" value="C:U2-type catalytic step 2 spliceosome"/>
    <property type="evidence" value="ECO:0007669"/>
    <property type="project" value="TreeGrafter"/>
</dbReference>
<keyword evidence="3" id="KW-0507">mRNA processing</keyword>
<dbReference type="InterPro" id="IPR034356">
    <property type="entry name" value="Slt11_RRM"/>
</dbReference>
<comment type="subcellular location">
    <subcellularLocation>
        <location evidence="1">Nucleus</location>
    </subcellularLocation>
</comment>
<evidence type="ECO:0000313" key="13">
    <source>
        <dbReference type="EMBL" id="KAE9984548.1"/>
    </source>
</evidence>
<dbReference type="SUPFAM" id="SSF54928">
    <property type="entry name" value="RNA-binding domain, RBD"/>
    <property type="match status" value="1"/>
</dbReference>
<organism evidence="13 15">
    <name type="scientific">Venturia inaequalis</name>
    <name type="common">Apple scab fungus</name>
    <dbReference type="NCBI Taxonomy" id="5025"/>
    <lineage>
        <taxon>Eukaryota</taxon>
        <taxon>Fungi</taxon>
        <taxon>Dikarya</taxon>
        <taxon>Ascomycota</taxon>
        <taxon>Pezizomycotina</taxon>
        <taxon>Dothideomycetes</taxon>
        <taxon>Pleosporomycetidae</taxon>
        <taxon>Venturiales</taxon>
        <taxon>Venturiaceae</taxon>
        <taxon>Venturia</taxon>
    </lineage>
</organism>